<dbReference type="EMBL" id="CP064056">
    <property type="protein sequence ID" value="QPM74578.1"/>
    <property type="molecule type" value="Genomic_DNA"/>
</dbReference>
<keyword evidence="1" id="KW-0812">Transmembrane</keyword>
<evidence type="ECO:0000256" key="1">
    <source>
        <dbReference type="SAM" id="Phobius"/>
    </source>
</evidence>
<dbReference type="KEGG" id="sllo:ISP08_09540"/>
<keyword evidence="1" id="KW-1133">Transmembrane helix</keyword>
<feature type="transmembrane region" description="Helical" evidence="1">
    <location>
        <begin position="113"/>
        <end position="136"/>
    </location>
</feature>
<reference evidence="2 3" key="1">
    <citation type="submission" date="2020-10" db="EMBL/GenBank/DDBJ databases">
        <title>Closed genome sequences of Staphylococcus lloydii sp. nov. and Staphylococcus durrellii sp. nov. Isolated from Captive Fruit Bats (Pteropus livingstonii).</title>
        <authorList>
            <person name="Fountain K."/>
        </authorList>
    </citation>
    <scope>NUCLEOTIDE SEQUENCE [LARGE SCALE GENOMIC DNA]</scope>
    <source>
        <strain evidence="2 3">23_2_7_LY</strain>
    </source>
</reference>
<protein>
    <submittedName>
        <fullName evidence="2">Uncharacterized protein</fullName>
    </submittedName>
</protein>
<accession>A0A7T1AYS0</accession>
<dbReference type="RefSeq" id="WP_069844471.1">
    <property type="nucleotide sequence ID" value="NZ_CP064056.1"/>
</dbReference>
<name>A0A7T1AYS0_9STAP</name>
<proteinExistence type="predicted"/>
<gene>
    <name evidence="2" type="ORF">ISP08_09540</name>
</gene>
<evidence type="ECO:0000313" key="2">
    <source>
        <dbReference type="EMBL" id="QPM74578.1"/>
    </source>
</evidence>
<dbReference type="AlphaFoldDB" id="A0A7T1AYS0"/>
<organism evidence="2 3">
    <name type="scientific">Staphylococcus lloydii</name>
    <dbReference type="NCBI Taxonomy" id="2781774"/>
    <lineage>
        <taxon>Bacteria</taxon>
        <taxon>Bacillati</taxon>
        <taxon>Bacillota</taxon>
        <taxon>Bacilli</taxon>
        <taxon>Bacillales</taxon>
        <taxon>Staphylococcaceae</taxon>
        <taxon>Staphylococcus</taxon>
    </lineage>
</organism>
<keyword evidence="1" id="KW-0472">Membrane</keyword>
<keyword evidence="3" id="KW-1185">Reference proteome</keyword>
<evidence type="ECO:0000313" key="3">
    <source>
        <dbReference type="Proteomes" id="UP000594455"/>
    </source>
</evidence>
<dbReference type="Proteomes" id="UP000594455">
    <property type="component" value="Chromosome"/>
</dbReference>
<sequence length="137" mass="15933">MESKDNEKVSYYLPRHEFLEKRLEMFKYIDDGDKRVEGQLEQVNLSLHTFIESQKPMQETMNGLLEETKTMNKNITKQVRRTEKLEDEQERIKVSITTMQKEQTQKVSERNKLILGILGTLAGAGGLVPVLAQIFFN</sequence>